<dbReference type="PANTHER" id="PTHR11207:SF0">
    <property type="entry name" value="RIBONUCLEASE 3"/>
    <property type="match status" value="1"/>
</dbReference>
<dbReference type="GO" id="GO:0019843">
    <property type="term" value="F:rRNA binding"/>
    <property type="evidence" value="ECO:0007669"/>
    <property type="project" value="UniProtKB-KW"/>
</dbReference>
<dbReference type="GO" id="GO:0046872">
    <property type="term" value="F:metal ion binding"/>
    <property type="evidence" value="ECO:0007669"/>
    <property type="project" value="UniProtKB-KW"/>
</dbReference>
<keyword evidence="15" id="KW-0699">rRNA-binding</keyword>
<keyword evidence="11 15" id="KW-0255">Endonuclease</keyword>
<evidence type="ECO:0000256" key="6">
    <source>
        <dbReference type="ARBA" id="ARBA00022552"/>
    </source>
</evidence>
<gene>
    <name evidence="15" type="primary">rnc</name>
    <name evidence="18" type="ORF">bhn_I1249</name>
</gene>
<evidence type="ECO:0000256" key="3">
    <source>
        <dbReference type="ARBA" id="ARBA00010183"/>
    </source>
</evidence>
<keyword evidence="9 15" id="KW-0540">Nuclease</keyword>
<dbReference type="FunFam" id="3.30.160.20:FF:000003">
    <property type="entry name" value="Ribonuclease 3"/>
    <property type="match status" value="1"/>
</dbReference>
<dbReference type="GO" id="GO:0004525">
    <property type="term" value="F:ribonuclease III activity"/>
    <property type="evidence" value="ECO:0007669"/>
    <property type="project" value="UniProtKB-UniRule"/>
</dbReference>
<comment type="cofactor">
    <cofactor evidence="15">
        <name>Mg(2+)</name>
        <dbReference type="ChEBI" id="CHEBI:18420"/>
    </cofactor>
</comment>
<keyword evidence="5 15" id="KW-0963">Cytoplasm</keyword>
<dbReference type="Pfam" id="PF14622">
    <property type="entry name" value="Ribonucleas_3_3"/>
    <property type="match status" value="1"/>
</dbReference>
<dbReference type="Pfam" id="PF00035">
    <property type="entry name" value="dsrm"/>
    <property type="match status" value="1"/>
</dbReference>
<dbReference type="PROSITE" id="PS00517">
    <property type="entry name" value="RNASE_3_1"/>
    <property type="match status" value="1"/>
</dbReference>
<feature type="domain" description="RNase III" evidence="17">
    <location>
        <begin position="7"/>
        <end position="136"/>
    </location>
</feature>
<comment type="similarity">
    <text evidence="3">Belongs to the ribonuclease III family.</text>
</comment>
<evidence type="ECO:0000313" key="19">
    <source>
        <dbReference type="Proteomes" id="UP000179284"/>
    </source>
</evidence>
<feature type="binding site" evidence="15">
    <location>
        <position position="49"/>
    </location>
    <ligand>
        <name>Mg(2+)</name>
        <dbReference type="ChEBI" id="CHEBI:18420"/>
    </ligand>
</feature>
<dbReference type="GO" id="GO:0010468">
    <property type="term" value="P:regulation of gene expression"/>
    <property type="evidence" value="ECO:0007669"/>
    <property type="project" value="TreeGrafter"/>
</dbReference>
<evidence type="ECO:0000256" key="11">
    <source>
        <dbReference type="ARBA" id="ARBA00022759"/>
    </source>
</evidence>
<evidence type="ECO:0000256" key="14">
    <source>
        <dbReference type="ARBA" id="ARBA00022884"/>
    </source>
</evidence>
<evidence type="ECO:0000256" key="2">
    <source>
        <dbReference type="ARBA" id="ARBA00004496"/>
    </source>
</evidence>
<feature type="binding site" evidence="15">
    <location>
        <position position="125"/>
    </location>
    <ligand>
        <name>Mg(2+)</name>
        <dbReference type="ChEBI" id="CHEBI:18420"/>
    </ligand>
</feature>
<name>A0A1D9P1A4_9FIRM</name>
<dbReference type="RefSeq" id="WP_071175985.1">
    <property type="nucleotide sequence ID" value="NZ_CP017831.1"/>
</dbReference>
<dbReference type="HAMAP" id="MF_00104">
    <property type="entry name" value="RNase_III"/>
    <property type="match status" value="1"/>
</dbReference>
<dbReference type="GO" id="GO:0006364">
    <property type="term" value="P:rRNA processing"/>
    <property type="evidence" value="ECO:0007669"/>
    <property type="project" value="UniProtKB-UniRule"/>
</dbReference>
<dbReference type="GO" id="GO:0005737">
    <property type="term" value="C:cytoplasm"/>
    <property type="evidence" value="ECO:0007669"/>
    <property type="project" value="UniProtKB-SubCell"/>
</dbReference>
<keyword evidence="13 15" id="KW-0460">Magnesium</keyword>
<keyword evidence="19" id="KW-1185">Reference proteome</keyword>
<dbReference type="SMART" id="SM00358">
    <property type="entry name" value="DSRM"/>
    <property type="match status" value="1"/>
</dbReference>
<evidence type="ECO:0000256" key="5">
    <source>
        <dbReference type="ARBA" id="ARBA00022490"/>
    </source>
</evidence>
<evidence type="ECO:0000256" key="12">
    <source>
        <dbReference type="ARBA" id="ARBA00022801"/>
    </source>
</evidence>
<comment type="function">
    <text evidence="15">Digests double-stranded RNA. Involved in the processing of primary rRNA transcript to yield the immediate precursors to the large and small rRNAs (23S and 16S). Processes some mRNAs, and tRNAs when they are encoded in the rRNA operon. Processes pre-crRNA and tracrRNA of type II CRISPR loci if present in the organism.</text>
</comment>
<dbReference type="AlphaFoldDB" id="A0A1D9P1A4"/>
<feature type="binding site" evidence="15">
    <location>
        <position position="122"/>
    </location>
    <ligand>
        <name>Mg(2+)</name>
        <dbReference type="ChEBI" id="CHEBI:18420"/>
    </ligand>
</feature>
<dbReference type="EMBL" id="CP017831">
    <property type="protein sequence ID" value="AOZ96283.1"/>
    <property type="molecule type" value="Genomic_DNA"/>
</dbReference>
<evidence type="ECO:0000256" key="9">
    <source>
        <dbReference type="ARBA" id="ARBA00022722"/>
    </source>
</evidence>
<dbReference type="SUPFAM" id="SSF54768">
    <property type="entry name" value="dsRNA-binding domain-like"/>
    <property type="match status" value="1"/>
</dbReference>
<dbReference type="EC" id="3.1.26.3" evidence="15"/>
<keyword evidence="14 15" id="KW-0694">RNA-binding</keyword>
<dbReference type="GO" id="GO:0006397">
    <property type="term" value="P:mRNA processing"/>
    <property type="evidence" value="ECO:0007669"/>
    <property type="project" value="UniProtKB-UniRule"/>
</dbReference>
<evidence type="ECO:0000256" key="15">
    <source>
        <dbReference type="HAMAP-Rule" id="MF_00104"/>
    </source>
</evidence>
<dbReference type="GO" id="GO:0008033">
    <property type="term" value="P:tRNA processing"/>
    <property type="evidence" value="ECO:0007669"/>
    <property type="project" value="UniProtKB-KW"/>
</dbReference>
<sequence>MLTAADIESFEKAIGYTFKDKALITQAFTHSSFVNEQKINKKSDYERLEFLGDAVLEMISSAFLFRKYPQKKEGELSKIRASLVCEPALAFASEKLNIKKYMQLGKGEEATGGRNKESIIADMMEAVIGALFLDGGIEESKRFIDTYVLTNVESMQMFSDSKSILQEIAQGQNLGAVRYEICGESGPEHDKIFDVRVFVGDKNLGEGSGKTKKAAEQKAAYEALLVLKKKNNVFKEH</sequence>
<dbReference type="Gene3D" id="1.10.1520.10">
    <property type="entry name" value="Ribonuclease III domain"/>
    <property type="match status" value="1"/>
</dbReference>
<dbReference type="PROSITE" id="PS50142">
    <property type="entry name" value="RNASE_3_2"/>
    <property type="match status" value="1"/>
</dbReference>
<evidence type="ECO:0000259" key="16">
    <source>
        <dbReference type="PROSITE" id="PS50137"/>
    </source>
</evidence>
<dbReference type="CDD" id="cd10845">
    <property type="entry name" value="DSRM_RNAse_III_family"/>
    <property type="match status" value="1"/>
</dbReference>
<accession>A0A1D9P1A4</accession>
<feature type="domain" description="DRBM" evidence="16">
    <location>
        <begin position="160"/>
        <end position="229"/>
    </location>
</feature>
<dbReference type="GO" id="GO:0042802">
    <property type="term" value="F:identical protein binding"/>
    <property type="evidence" value="ECO:0007669"/>
    <property type="project" value="UniProtKB-ARBA"/>
</dbReference>
<proteinExistence type="inferred from homology"/>
<dbReference type="InterPro" id="IPR014720">
    <property type="entry name" value="dsRBD_dom"/>
</dbReference>
<protein>
    <recommendedName>
        <fullName evidence="15">Ribonuclease 3</fullName>
        <ecNumber evidence="15">3.1.26.3</ecNumber>
    </recommendedName>
    <alternativeName>
        <fullName evidence="15">Ribonuclease III</fullName>
        <shortName evidence="15">RNase III</shortName>
    </alternativeName>
</protein>
<dbReference type="KEGG" id="bhu:bhn_I1249"/>
<evidence type="ECO:0000256" key="7">
    <source>
        <dbReference type="ARBA" id="ARBA00022664"/>
    </source>
</evidence>
<keyword evidence="8 15" id="KW-0819">tRNA processing</keyword>
<dbReference type="GO" id="GO:0003725">
    <property type="term" value="F:double-stranded RNA binding"/>
    <property type="evidence" value="ECO:0007669"/>
    <property type="project" value="TreeGrafter"/>
</dbReference>
<comment type="subcellular location">
    <subcellularLocation>
        <location evidence="2 15">Cytoplasm</location>
    </subcellularLocation>
</comment>
<comment type="catalytic activity">
    <reaction evidence="1 15">
        <text>Endonucleolytic cleavage to 5'-phosphomonoester.</text>
        <dbReference type="EC" id="3.1.26.3"/>
    </reaction>
</comment>
<dbReference type="PANTHER" id="PTHR11207">
    <property type="entry name" value="RIBONUCLEASE III"/>
    <property type="match status" value="1"/>
</dbReference>
<dbReference type="InterPro" id="IPR011907">
    <property type="entry name" value="RNase_III"/>
</dbReference>
<evidence type="ECO:0000256" key="13">
    <source>
        <dbReference type="ARBA" id="ARBA00022842"/>
    </source>
</evidence>
<dbReference type="Proteomes" id="UP000179284">
    <property type="component" value="Chromosome I"/>
</dbReference>
<dbReference type="InterPro" id="IPR000999">
    <property type="entry name" value="RNase_III_dom"/>
</dbReference>
<dbReference type="PROSITE" id="PS50137">
    <property type="entry name" value="DS_RBD"/>
    <property type="match status" value="1"/>
</dbReference>
<comment type="subunit">
    <text evidence="4 15">Homodimer.</text>
</comment>
<evidence type="ECO:0000256" key="4">
    <source>
        <dbReference type="ARBA" id="ARBA00011738"/>
    </source>
</evidence>
<evidence type="ECO:0000313" key="18">
    <source>
        <dbReference type="EMBL" id="AOZ96283.1"/>
    </source>
</evidence>
<evidence type="ECO:0000256" key="10">
    <source>
        <dbReference type="ARBA" id="ARBA00022723"/>
    </source>
</evidence>
<dbReference type="SMART" id="SM00535">
    <property type="entry name" value="RIBOc"/>
    <property type="match status" value="1"/>
</dbReference>
<evidence type="ECO:0000259" key="17">
    <source>
        <dbReference type="PROSITE" id="PS50142"/>
    </source>
</evidence>
<dbReference type="InterPro" id="IPR036389">
    <property type="entry name" value="RNase_III_sf"/>
</dbReference>
<feature type="active site" evidence="15">
    <location>
        <position position="53"/>
    </location>
</feature>
<dbReference type="NCBIfam" id="TIGR02191">
    <property type="entry name" value="RNaseIII"/>
    <property type="match status" value="1"/>
</dbReference>
<keyword evidence="6 15" id="KW-0698">rRNA processing</keyword>
<evidence type="ECO:0000256" key="1">
    <source>
        <dbReference type="ARBA" id="ARBA00000109"/>
    </source>
</evidence>
<dbReference type="OrthoDB" id="9805026at2"/>
<organism evidence="18 19">
    <name type="scientific">Butyrivibrio hungatei</name>
    <dbReference type="NCBI Taxonomy" id="185008"/>
    <lineage>
        <taxon>Bacteria</taxon>
        <taxon>Bacillati</taxon>
        <taxon>Bacillota</taxon>
        <taxon>Clostridia</taxon>
        <taxon>Lachnospirales</taxon>
        <taxon>Lachnospiraceae</taxon>
        <taxon>Butyrivibrio</taxon>
    </lineage>
</organism>
<dbReference type="Gene3D" id="3.30.160.20">
    <property type="match status" value="1"/>
</dbReference>
<evidence type="ECO:0000256" key="8">
    <source>
        <dbReference type="ARBA" id="ARBA00022694"/>
    </source>
</evidence>
<dbReference type="CDD" id="cd00593">
    <property type="entry name" value="RIBOc"/>
    <property type="match status" value="1"/>
</dbReference>
<keyword evidence="10 15" id="KW-0479">Metal-binding</keyword>
<reference evidence="19" key="1">
    <citation type="submission" date="2016-10" db="EMBL/GenBank/DDBJ databases">
        <title>The complete genome sequence of the rumen bacterium Butyrivibrio hungatei MB2003.</title>
        <authorList>
            <person name="Palevich N."/>
            <person name="Kelly W.J."/>
            <person name="Leahy S.C."/>
            <person name="Altermann E."/>
            <person name="Rakonjac J."/>
            <person name="Attwood G.T."/>
        </authorList>
    </citation>
    <scope>NUCLEOTIDE SEQUENCE [LARGE SCALE GENOMIC DNA]</scope>
    <source>
        <strain evidence="19">MB2003</strain>
    </source>
</reference>
<dbReference type="FunFam" id="1.10.1520.10:FF:000001">
    <property type="entry name" value="Ribonuclease 3"/>
    <property type="match status" value="1"/>
</dbReference>
<feature type="active site" evidence="15">
    <location>
        <position position="125"/>
    </location>
</feature>
<dbReference type="SUPFAM" id="SSF69065">
    <property type="entry name" value="RNase III domain-like"/>
    <property type="match status" value="1"/>
</dbReference>
<keyword evidence="12 15" id="KW-0378">Hydrolase</keyword>
<keyword evidence="7 15" id="KW-0507">mRNA processing</keyword>